<gene>
    <name evidence="2" type="ORF">LV75_003830</name>
</gene>
<proteinExistence type="predicted"/>
<comment type="caution">
    <text evidence="2">The sequence shown here is derived from an EMBL/GenBank/DDBJ whole genome shotgun (WGS) entry which is preliminary data.</text>
</comment>
<feature type="compositionally biased region" description="Low complexity" evidence="1">
    <location>
        <begin position="1"/>
        <end position="13"/>
    </location>
</feature>
<keyword evidence="3" id="KW-1185">Reference proteome</keyword>
<accession>A0ABT1IF94</accession>
<feature type="region of interest" description="Disordered" evidence="1">
    <location>
        <begin position="46"/>
        <end position="66"/>
    </location>
</feature>
<sequence>MGTWDAGVTATGTDTDDTESGSGRSAAGLGSGALTVPCCTTGTEAADWASDADRSGAASGMEVGRSDAGIREAADCVGSPWPDEGSGIAVGAS</sequence>
<feature type="compositionally biased region" description="Low complexity" evidence="1">
    <location>
        <begin position="20"/>
        <end position="33"/>
    </location>
</feature>
<dbReference type="EMBL" id="JAMTCO010000009">
    <property type="protein sequence ID" value="MCP2271316.1"/>
    <property type="molecule type" value="Genomic_DNA"/>
</dbReference>
<evidence type="ECO:0000313" key="2">
    <source>
        <dbReference type="EMBL" id="MCP2271316.1"/>
    </source>
</evidence>
<dbReference type="Proteomes" id="UP001205185">
    <property type="component" value="Unassembled WGS sequence"/>
</dbReference>
<reference evidence="2 3" key="1">
    <citation type="submission" date="2022-06" db="EMBL/GenBank/DDBJ databases">
        <title>Genomic Encyclopedia of Archaeal and Bacterial Type Strains, Phase II (KMG-II): from individual species to whole genera.</title>
        <authorList>
            <person name="Goeker M."/>
        </authorList>
    </citation>
    <scope>NUCLEOTIDE SEQUENCE [LARGE SCALE GENOMIC DNA]</scope>
    <source>
        <strain evidence="2 3">DSM 44255</strain>
    </source>
</reference>
<organism evidence="2 3">
    <name type="scientific">Actinokineospora diospyrosa</name>
    <dbReference type="NCBI Taxonomy" id="103728"/>
    <lineage>
        <taxon>Bacteria</taxon>
        <taxon>Bacillati</taxon>
        <taxon>Actinomycetota</taxon>
        <taxon>Actinomycetes</taxon>
        <taxon>Pseudonocardiales</taxon>
        <taxon>Pseudonocardiaceae</taxon>
        <taxon>Actinokineospora</taxon>
    </lineage>
</organism>
<evidence type="ECO:0000256" key="1">
    <source>
        <dbReference type="SAM" id="MobiDB-lite"/>
    </source>
</evidence>
<evidence type="ECO:0000313" key="3">
    <source>
        <dbReference type="Proteomes" id="UP001205185"/>
    </source>
</evidence>
<feature type="compositionally biased region" description="Low complexity" evidence="1">
    <location>
        <begin position="46"/>
        <end position="59"/>
    </location>
</feature>
<protein>
    <submittedName>
        <fullName evidence="2">Uncharacterized protein</fullName>
    </submittedName>
</protein>
<feature type="region of interest" description="Disordered" evidence="1">
    <location>
        <begin position="1"/>
        <end position="33"/>
    </location>
</feature>
<name>A0ABT1IF94_9PSEU</name>